<accession>A0A8H5H2D7</accession>
<name>A0A8H5H2D7_9AGAR</name>
<dbReference type="Proteomes" id="UP000565441">
    <property type="component" value="Unassembled WGS sequence"/>
</dbReference>
<comment type="caution">
    <text evidence="1">The sequence shown here is derived from an EMBL/GenBank/DDBJ whole genome shotgun (WGS) entry which is preliminary data.</text>
</comment>
<dbReference type="AlphaFoldDB" id="A0A8H5H2D7"/>
<evidence type="ECO:0000313" key="1">
    <source>
        <dbReference type="EMBL" id="KAF5375407.1"/>
    </source>
</evidence>
<protein>
    <submittedName>
        <fullName evidence="1">Uncharacterized protein</fullName>
    </submittedName>
</protein>
<sequence length="102" mass="11648">MATTQAPTKLAQKMSGIAATWVKDPFRPNLQLQTLWQSLATHPRLTPQAVQATRALRDNEMYKQYPLSKKTLQPVSMPLHYDRLVEGFEKSAKGIGRPWWKA</sequence>
<gene>
    <name evidence="1" type="ORF">D9615_007999</name>
</gene>
<dbReference type="EMBL" id="JAACJP010000034">
    <property type="protein sequence ID" value="KAF5375407.1"/>
    <property type="molecule type" value="Genomic_DNA"/>
</dbReference>
<evidence type="ECO:0000313" key="2">
    <source>
        <dbReference type="Proteomes" id="UP000565441"/>
    </source>
</evidence>
<reference evidence="1 2" key="1">
    <citation type="journal article" date="2020" name="ISME J.">
        <title>Uncovering the hidden diversity of litter-decomposition mechanisms in mushroom-forming fungi.</title>
        <authorList>
            <person name="Floudas D."/>
            <person name="Bentzer J."/>
            <person name="Ahren D."/>
            <person name="Johansson T."/>
            <person name="Persson P."/>
            <person name="Tunlid A."/>
        </authorList>
    </citation>
    <scope>NUCLEOTIDE SEQUENCE [LARGE SCALE GENOMIC DNA]</scope>
    <source>
        <strain evidence="1 2">CBS 661.87</strain>
    </source>
</reference>
<dbReference type="OrthoDB" id="2107880at2759"/>
<organism evidence="1 2">
    <name type="scientific">Tricholomella constricta</name>
    <dbReference type="NCBI Taxonomy" id="117010"/>
    <lineage>
        <taxon>Eukaryota</taxon>
        <taxon>Fungi</taxon>
        <taxon>Dikarya</taxon>
        <taxon>Basidiomycota</taxon>
        <taxon>Agaricomycotina</taxon>
        <taxon>Agaricomycetes</taxon>
        <taxon>Agaricomycetidae</taxon>
        <taxon>Agaricales</taxon>
        <taxon>Tricholomatineae</taxon>
        <taxon>Lyophyllaceae</taxon>
        <taxon>Tricholomella</taxon>
    </lineage>
</organism>
<proteinExistence type="predicted"/>
<dbReference type="Pfam" id="PF20180">
    <property type="entry name" value="UQCC2_CBP6"/>
    <property type="match status" value="1"/>
</dbReference>
<keyword evidence="2" id="KW-1185">Reference proteome</keyword>